<feature type="region of interest" description="Disordered" evidence="5">
    <location>
        <begin position="170"/>
        <end position="194"/>
    </location>
</feature>
<dbReference type="Proteomes" id="UP000534783">
    <property type="component" value="Unassembled WGS sequence"/>
</dbReference>
<dbReference type="Gene3D" id="1.10.4030.10">
    <property type="entry name" value="Porin chaperone SurA, peptide-binding domain"/>
    <property type="match status" value="1"/>
</dbReference>
<protein>
    <recommendedName>
        <fullName evidence="9">Peptidylprolyl isomerase</fullName>
    </recommendedName>
</protein>
<gene>
    <name evidence="7" type="ORF">MNODULE_06765</name>
</gene>
<sequence length="223" mass="25982">MLKVIRKGAIENPWFFRLVMIGLAVVFTATMGWWGFEQTEDNAIAKVDRASVSIEEYQRAYKNASDFYREVFQDKFDDKDLRKRVIDELVDRKLWLQEARRMKLVVSDEELKRSITELPGFQKEGKFDPAVYRLVLAREHYTPEGFERQHREELLIEKVKTIVKESVALTPSEEEDAKKSNPANPDPDRAASDLLFQKKQRALSAYTLALREKAAINVKEELL</sequence>
<keyword evidence="4" id="KW-0143">Chaperone</keyword>
<dbReference type="PANTHER" id="PTHR47529:SF1">
    <property type="entry name" value="PERIPLASMIC CHAPERONE PPID"/>
    <property type="match status" value="1"/>
</dbReference>
<name>A0A7X6DNI5_9BACT</name>
<keyword evidence="8" id="KW-1185">Reference proteome</keyword>
<dbReference type="SUPFAM" id="SSF109998">
    <property type="entry name" value="Triger factor/SurA peptide-binding domain-like"/>
    <property type="match status" value="1"/>
</dbReference>
<feature type="transmembrane region" description="Helical" evidence="6">
    <location>
        <begin position="14"/>
        <end position="36"/>
    </location>
</feature>
<evidence type="ECO:0000313" key="7">
    <source>
        <dbReference type="EMBL" id="NKE70439.1"/>
    </source>
</evidence>
<proteinExistence type="predicted"/>
<evidence type="ECO:0000256" key="4">
    <source>
        <dbReference type="ARBA" id="ARBA00023186"/>
    </source>
</evidence>
<evidence type="ECO:0000313" key="8">
    <source>
        <dbReference type="Proteomes" id="UP000534783"/>
    </source>
</evidence>
<dbReference type="RefSeq" id="WP_168058685.1">
    <property type="nucleotide sequence ID" value="NZ_VTOW01000001.1"/>
</dbReference>
<dbReference type="EMBL" id="VTOW01000001">
    <property type="protein sequence ID" value="NKE70439.1"/>
    <property type="molecule type" value="Genomic_DNA"/>
</dbReference>
<reference evidence="7 8" key="1">
    <citation type="journal article" date="2020" name="Nature">
        <title>Bacterial chemolithoautotrophy via manganese oxidation.</title>
        <authorList>
            <person name="Yu H."/>
            <person name="Leadbetter J.R."/>
        </authorList>
    </citation>
    <scope>NUCLEOTIDE SEQUENCE [LARGE SCALE GENOMIC DNA]</scope>
    <source>
        <strain evidence="7 8">Mn-1</strain>
    </source>
</reference>
<dbReference type="Pfam" id="PF13624">
    <property type="entry name" value="SurA_N_3"/>
    <property type="match status" value="1"/>
</dbReference>
<comment type="caution">
    <text evidence="7">The sequence shown here is derived from an EMBL/GenBank/DDBJ whole genome shotgun (WGS) entry which is preliminary data.</text>
</comment>
<evidence type="ECO:0000256" key="5">
    <source>
        <dbReference type="SAM" id="MobiDB-lite"/>
    </source>
</evidence>
<evidence type="ECO:0000256" key="6">
    <source>
        <dbReference type="SAM" id="Phobius"/>
    </source>
</evidence>
<dbReference type="PANTHER" id="PTHR47529">
    <property type="entry name" value="PEPTIDYL-PROLYL CIS-TRANS ISOMERASE D"/>
    <property type="match status" value="1"/>
</dbReference>
<organism evidence="7 8">
    <name type="scientific">Candidatus Manganitrophus noduliformans</name>
    <dbReference type="NCBI Taxonomy" id="2606439"/>
    <lineage>
        <taxon>Bacteria</taxon>
        <taxon>Pseudomonadati</taxon>
        <taxon>Nitrospirota</taxon>
        <taxon>Nitrospiria</taxon>
        <taxon>Candidatus Troglogloeales</taxon>
        <taxon>Candidatus Manganitrophaceae</taxon>
        <taxon>Candidatus Manganitrophus</taxon>
    </lineage>
</organism>
<keyword evidence="6" id="KW-0812">Transmembrane</keyword>
<comment type="subcellular location">
    <subcellularLocation>
        <location evidence="1">Cell membrane</location>
    </subcellularLocation>
</comment>
<keyword evidence="3 6" id="KW-0472">Membrane</keyword>
<accession>A0A7X6DNI5</accession>
<dbReference type="InterPro" id="IPR052029">
    <property type="entry name" value="PpiD_chaperone"/>
</dbReference>
<dbReference type="InterPro" id="IPR027304">
    <property type="entry name" value="Trigger_fact/SurA_dom_sf"/>
</dbReference>
<dbReference type="AlphaFoldDB" id="A0A7X6DNI5"/>
<evidence type="ECO:0000256" key="2">
    <source>
        <dbReference type="ARBA" id="ARBA00022475"/>
    </source>
</evidence>
<keyword evidence="6" id="KW-1133">Transmembrane helix</keyword>
<dbReference type="GO" id="GO:0005886">
    <property type="term" value="C:plasma membrane"/>
    <property type="evidence" value="ECO:0007669"/>
    <property type="project" value="UniProtKB-SubCell"/>
</dbReference>
<evidence type="ECO:0000256" key="1">
    <source>
        <dbReference type="ARBA" id="ARBA00004236"/>
    </source>
</evidence>
<evidence type="ECO:0008006" key="9">
    <source>
        <dbReference type="Google" id="ProtNLM"/>
    </source>
</evidence>
<evidence type="ECO:0000256" key="3">
    <source>
        <dbReference type="ARBA" id="ARBA00023136"/>
    </source>
</evidence>
<keyword evidence="2" id="KW-1003">Cell membrane</keyword>